<dbReference type="EMBL" id="BIFS01000001">
    <property type="protein sequence ID" value="GCE16699.1"/>
    <property type="molecule type" value="Genomic_DNA"/>
</dbReference>
<organism evidence="4 5">
    <name type="scientific">Dictyobacter kobayashii</name>
    <dbReference type="NCBI Taxonomy" id="2014872"/>
    <lineage>
        <taxon>Bacteria</taxon>
        <taxon>Bacillati</taxon>
        <taxon>Chloroflexota</taxon>
        <taxon>Ktedonobacteria</taxon>
        <taxon>Ktedonobacterales</taxon>
        <taxon>Dictyobacteraceae</taxon>
        <taxon>Dictyobacter</taxon>
    </lineage>
</organism>
<dbReference type="RefSeq" id="WP_126548550.1">
    <property type="nucleotide sequence ID" value="NZ_BIFS01000001.1"/>
</dbReference>
<dbReference type="GO" id="GO:0019305">
    <property type="term" value="P:dTDP-rhamnose biosynthetic process"/>
    <property type="evidence" value="ECO:0007669"/>
    <property type="project" value="UniProtKB-UniPathway"/>
</dbReference>
<name>A0A402AC83_9CHLR</name>
<dbReference type="SUPFAM" id="SSF51735">
    <property type="entry name" value="NAD(P)-binding Rossmann-fold domains"/>
    <property type="match status" value="1"/>
</dbReference>
<dbReference type="PANTHER" id="PTHR10491:SF4">
    <property type="entry name" value="METHIONINE ADENOSYLTRANSFERASE 2 SUBUNIT BETA"/>
    <property type="match status" value="1"/>
</dbReference>
<gene>
    <name evidence="4" type="ORF">KDK_04990</name>
</gene>
<dbReference type="CDD" id="cd05254">
    <property type="entry name" value="dTDP_HR_like_SDR_e"/>
    <property type="match status" value="1"/>
</dbReference>
<evidence type="ECO:0000259" key="3">
    <source>
        <dbReference type="Pfam" id="PF04321"/>
    </source>
</evidence>
<proteinExistence type="inferred from homology"/>
<comment type="pathway">
    <text evidence="2">Carbohydrate biosynthesis; dTDP-L-rhamnose biosynthesis.</text>
</comment>
<evidence type="ECO:0000313" key="4">
    <source>
        <dbReference type="EMBL" id="GCE16699.1"/>
    </source>
</evidence>
<dbReference type="GO" id="GO:0008831">
    <property type="term" value="F:dTDP-4-dehydrorhamnose reductase activity"/>
    <property type="evidence" value="ECO:0007669"/>
    <property type="project" value="UniProtKB-EC"/>
</dbReference>
<evidence type="ECO:0000256" key="2">
    <source>
        <dbReference type="RuleBase" id="RU364082"/>
    </source>
</evidence>
<reference evidence="5" key="1">
    <citation type="submission" date="2018-12" db="EMBL/GenBank/DDBJ databases">
        <title>Tengunoibacter tsumagoiensis gen. nov., sp. nov., Dictyobacter kobayashii sp. nov., D. alpinus sp. nov., and D. joshuensis sp. nov. and description of Dictyobacteraceae fam. nov. within the order Ktedonobacterales isolated from Tengu-no-mugimeshi.</title>
        <authorList>
            <person name="Wang C.M."/>
            <person name="Zheng Y."/>
            <person name="Sakai Y."/>
            <person name="Toyoda A."/>
            <person name="Minakuchi Y."/>
            <person name="Abe K."/>
            <person name="Yokota A."/>
            <person name="Yabe S."/>
        </authorList>
    </citation>
    <scope>NUCLEOTIDE SEQUENCE [LARGE SCALE GENOMIC DNA]</scope>
    <source>
        <strain evidence="5">Uno11</strain>
    </source>
</reference>
<dbReference type="Pfam" id="PF04321">
    <property type="entry name" value="RmlD_sub_bind"/>
    <property type="match status" value="1"/>
</dbReference>
<comment type="function">
    <text evidence="2">Catalyzes the reduction of dTDP-6-deoxy-L-lyxo-4-hexulose to yield dTDP-L-rhamnose.</text>
</comment>
<evidence type="ECO:0000313" key="5">
    <source>
        <dbReference type="Proteomes" id="UP000287188"/>
    </source>
</evidence>
<comment type="similarity">
    <text evidence="1 2">Belongs to the dTDP-4-dehydrorhamnose reductase family.</text>
</comment>
<sequence length="245" mass="27042">MSGILVTGASGLVGNCLIQQLLQTTDQPIHALYHRKINGTIPGYPLCAYFLDIADLDILIQTIMAIEPEIIFHSAAVTNVDYCEQNKEHAYAVNVLSTEAIAKTCVSIRARLVYVSTDYVFDGSDKQPGPYAENAQTHPINYYGLTKYQGEVVIQSLCSYHTSWAICRTCVVYSAPSKIHHDFISWMSRELGQGHLVSIVTDQWNTPVLLDHLVSMLIAVGLRGEMVSIIPLVLVILIDGALHVK</sequence>
<evidence type="ECO:0000256" key="1">
    <source>
        <dbReference type="ARBA" id="ARBA00010944"/>
    </source>
</evidence>
<comment type="caution">
    <text evidence="4">The sequence shown here is derived from an EMBL/GenBank/DDBJ whole genome shotgun (WGS) entry which is preliminary data.</text>
</comment>
<dbReference type="Proteomes" id="UP000287188">
    <property type="component" value="Unassembled WGS sequence"/>
</dbReference>
<feature type="domain" description="RmlD-like substrate binding" evidence="3">
    <location>
        <begin position="4"/>
        <end position="220"/>
    </location>
</feature>
<accession>A0A402AC83</accession>
<dbReference type="InterPro" id="IPR036291">
    <property type="entry name" value="NAD(P)-bd_dom_sf"/>
</dbReference>
<keyword evidence="2" id="KW-0560">Oxidoreductase</keyword>
<dbReference type="AlphaFoldDB" id="A0A402AC83"/>
<protein>
    <recommendedName>
        <fullName evidence="2">dTDP-4-dehydrorhamnose reductase</fullName>
        <ecNumber evidence="2">1.1.1.133</ecNumber>
    </recommendedName>
</protein>
<dbReference type="Gene3D" id="3.40.50.720">
    <property type="entry name" value="NAD(P)-binding Rossmann-like Domain"/>
    <property type="match status" value="1"/>
</dbReference>
<dbReference type="OrthoDB" id="9803892at2"/>
<keyword evidence="5" id="KW-1185">Reference proteome</keyword>
<dbReference type="EC" id="1.1.1.133" evidence="2"/>
<dbReference type="InterPro" id="IPR029903">
    <property type="entry name" value="RmlD-like-bd"/>
</dbReference>
<dbReference type="InterPro" id="IPR005913">
    <property type="entry name" value="dTDP_dehydrorham_reduct"/>
</dbReference>
<dbReference type="PANTHER" id="PTHR10491">
    <property type="entry name" value="DTDP-4-DEHYDRORHAMNOSE REDUCTASE"/>
    <property type="match status" value="1"/>
</dbReference>
<keyword evidence="2" id="KW-0521">NADP</keyword>
<dbReference type="UniPathway" id="UPA00124"/>